<dbReference type="GO" id="GO:0003955">
    <property type="term" value="F:NAD(P)H dehydrogenase (quinone) activity"/>
    <property type="evidence" value="ECO:0007669"/>
    <property type="project" value="TreeGrafter"/>
</dbReference>
<feature type="binding site" evidence="5">
    <location>
        <position position="51"/>
    </location>
    <ligand>
        <name>FAD</name>
        <dbReference type="ChEBI" id="CHEBI:57692"/>
    </ligand>
</feature>
<organism evidence="9 10">
    <name type="scientific">Cellvibrio polysaccharolyticus</name>
    <dbReference type="NCBI Taxonomy" id="2082724"/>
    <lineage>
        <taxon>Bacteria</taxon>
        <taxon>Pseudomonadati</taxon>
        <taxon>Pseudomonadota</taxon>
        <taxon>Gammaproteobacteria</taxon>
        <taxon>Cellvibrionales</taxon>
        <taxon>Cellvibrionaceae</taxon>
        <taxon>Cellvibrio</taxon>
    </lineage>
</organism>
<feature type="active site" description="Proton acceptor" evidence="4">
    <location>
        <position position="433"/>
    </location>
</feature>
<dbReference type="GO" id="GO:0050660">
    <property type="term" value="F:flavin adenine dinucleotide binding"/>
    <property type="evidence" value="ECO:0007669"/>
    <property type="project" value="TreeGrafter"/>
</dbReference>
<gene>
    <name evidence="9" type="ORF">C4F51_04905</name>
</gene>
<reference evidence="9" key="1">
    <citation type="submission" date="2018-07" db="EMBL/GenBank/DDBJ databases">
        <title>Genome assembly of strain Ka43.</title>
        <authorList>
            <person name="Kukolya J."/>
            <person name="Nagy I."/>
            <person name="Horvath B."/>
            <person name="Toth A."/>
        </authorList>
    </citation>
    <scope>NUCLEOTIDE SEQUENCE</scope>
    <source>
        <strain evidence="9">KB43</strain>
    </source>
</reference>
<dbReference type="Pfam" id="PF02852">
    <property type="entry name" value="Pyr_redox_dim"/>
    <property type="match status" value="1"/>
</dbReference>
<dbReference type="PRINTS" id="PR00411">
    <property type="entry name" value="PNDRDTASEI"/>
</dbReference>
<protein>
    <submittedName>
        <fullName evidence="9">Dihydrolipoyl dehydrogenase</fullName>
        <ecNumber evidence="9">1.8.1.4</ecNumber>
    </submittedName>
</protein>
<keyword evidence="9" id="KW-0560">Oxidoreductase</keyword>
<dbReference type="NCBIfam" id="NF004939">
    <property type="entry name" value="PRK06292.1-1"/>
    <property type="match status" value="1"/>
</dbReference>
<proteinExistence type="inferred from homology"/>
<dbReference type="PIRSF" id="PIRSF000350">
    <property type="entry name" value="Mercury_reductase_MerA"/>
    <property type="match status" value="1"/>
</dbReference>
<evidence type="ECO:0000259" key="8">
    <source>
        <dbReference type="Pfam" id="PF07992"/>
    </source>
</evidence>
<comment type="similarity">
    <text evidence="1">Belongs to the class-I pyridine nucleotide-disulfide oxidoreductase family.</text>
</comment>
<accession>A0A928V3H7</accession>
<evidence type="ECO:0000256" key="4">
    <source>
        <dbReference type="PIRSR" id="PIRSR000350-2"/>
    </source>
</evidence>
<comment type="caution">
    <text evidence="9">The sequence shown here is derived from an EMBL/GenBank/DDBJ whole genome shotgun (WGS) entry which is preliminary data.</text>
</comment>
<dbReference type="PRINTS" id="PR00368">
    <property type="entry name" value="FADPNR"/>
</dbReference>
<feature type="binding site" evidence="5">
    <location>
        <position position="260"/>
    </location>
    <ligand>
        <name>NAD(+)</name>
        <dbReference type="ChEBI" id="CHEBI:57540"/>
    </ligand>
</feature>
<dbReference type="Proteomes" id="UP000652567">
    <property type="component" value="Unassembled WGS sequence"/>
</dbReference>
<feature type="binding site" evidence="5">
    <location>
        <position position="302"/>
    </location>
    <ligand>
        <name>FAD</name>
        <dbReference type="ChEBI" id="CHEBI:57692"/>
    </ligand>
</feature>
<sequence>MSKVLDVIIVGAGSAGLAALREVEKNTANFLIINEGPLGTTCARTGCMPSKALIEAANAFHRRHSFNIFGIRGEDALTIDIPAVLNRVRSLRDFFVSGTLKATNDLGDKHIAGQARLTGPNSLEVNGQHYEAHKIILAPGSSPYIPDDWNLPADRLLTSDNLFEQTDLPGRIAVVGLGAIGLELAQALSRLGIEVHAFGSKPLLGGLSDPKINADLRELLEQEFPVITGEKLSFSASDAGVTISWGDTSLQVDKVLAATGRRPNVKDLGLETLGITLDKRGLPPVNPETLQVADLPLFLTGDANGERALLHEASDEGHIAGINAVTPGGTTFKRRVPLAIVFSDPNIAVVGQAMAKLDASTIVYGSVDYSKQGRARTADRNRGRLTLYADSHNGLLLGAEMCAPAGEHMAHLIALAIEQRLTAHELLRLPFYHPVLEEGLRTALREIVAKVPHGKVSELADCSGLDIPALE</sequence>
<dbReference type="PANTHER" id="PTHR43014">
    <property type="entry name" value="MERCURIC REDUCTASE"/>
    <property type="match status" value="1"/>
</dbReference>
<comment type="cofactor">
    <cofactor evidence="5">
        <name>FAD</name>
        <dbReference type="ChEBI" id="CHEBI:57692"/>
    </cofactor>
    <text evidence="5">Binds 1 FAD per subunit.</text>
</comment>
<dbReference type="InterPro" id="IPR036188">
    <property type="entry name" value="FAD/NAD-bd_sf"/>
</dbReference>
<evidence type="ECO:0000313" key="10">
    <source>
        <dbReference type="Proteomes" id="UP000652567"/>
    </source>
</evidence>
<keyword evidence="2" id="KW-0285">Flavoprotein</keyword>
<evidence type="ECO:0000256" key="1">
    <source>
        <dbReference type="ARBA" id="ARBA00007532"/>
    </source>
</evidence>
<evidence type="ECO:0000256" key="2">
    <source>
        <dbReference type="ARBA" id="ARBA00022630"/>
    </source>
</evidence>
<evidence type="ECO:0000256" key="5">
    <source>
        <dbReference type="PIRSR" id="PIRSR000350-3"/>
    </source>
</evidence>
<dbReference type="InterPro" id="IPR001100">
    <property type="entry name" value="Pyr_nuc-diS_OxRdtase"/>
</dbReference>
<dbReference type="InterPro" id="IPR023753">
    <property type="entry name" value="FAD/NAD-binding_dom"/>
</dbReference>
<dbReference type="SUPFAM" id="SSF55424">
    <property type="entry name" value="FAD/NAD-linked reductases, dimerisation (C-terminal) domain"/>
    <property type="match status" value="1"/>
</dbReference>
<feature type="disulfide bond" description="Redox-active" evidence="6">
    <location>
        <begin position="42"/>
        <end position="47"/>
    </location>
</feature>
<dbReference type="Gene3D" id="3.30.390.30">
    <property type="match status" value="1"/>
</dbReference>
<keyword evidence="3 5" id="KW-0274">FAD</keyword>
<dbReference type="EC" id="1.8.1.4" evidence="9"/>
<name>A0A928V3H7_9GAMM</name>
<dbReference type="InterPro" id="IPR004099">
    <property type="entry name" value="Pyr_nucl-diS_OxRdtase_dimer"/>
</dbReference>
<dbReference type="GO" id="GO:0004148">
    <property type="term" value="F:dihydrolipoyl dehydrogenase (NADH) activity"/>
    <property type="evidence" value="ECO:0007669"/>
    <property type="project" value="UniProtKB-EC"/>
</dbReference>
<evidence type="ECO:0000256" key="6">
    <source>
        <dbReference type="PIRSR" id="PIRSR000350-4"/>
    </source>
</evidence>
<feature type="domain" description="FAD/NAD(P)-binding" evidence="8">
    <location>
        <begin position="6"/>
        <end position="317"/>
    </location>
</feature>
<dbReference type="RefSeq" id="WP_193907687.1">
    <property type="nucleotide sequence ID" value="NZ_PRDL01000001.1"/>
</dbReference>
<dbReference type="EMBL" id="PRDL01000001">
    <property type="protein sequence ID" value="MBE8716525.1"/>
    <property type="molecule type" value="Genomic_DNA"/>
</dbReference>
<dbReference type="AlphaFoldDB" id="A0A928V3H7"/>
<keyword evidence="5" id="KW-0520">NAD</keyword>
<keyword evidence="10" id="KW-1185">Reference proteome</keyword>
<dbReference type="SUPFAM" id="SSF51905">
    <property type="entry name" value="FAD/NAD(P)-binding domain"/>
    <property type="match status" value="1"/>
</dbReference>
<evidence type="ECO:0000256" key="3">
    <source>
        <dbReference type="ARBA" id="ARBA00022827"/>
    </source>
</evidence>
<keyword evidence="5" id="KW-0547">Nucleotide-binding</keyword>
<dbReference type="Gene3D" id="3.50.50.60">
    <property type="entry name" value="FAD/NAD(P)-binding domain"/>
    <property type="match status" value="2"/>
</dbReference>
<evidence type="ECO:0000313" key="9">
    <source>
        <dbReference type="EMBL" id="MBE8716525.1"/>
    </source>
</evidence>
<feature type="binding site" evidence="5">
    <location>
        <begin position="176"/>
        <end position="183"/>
    </location>
    <ligand>
        <name>NAD(+)</name>
        <dbReference type="ChEBI" id="CHEBI:57540"/>
    </ligand>
</feature>
<dbReference type="Pfam" id="PF07992">
    <property type="entry name" value="Pyr_redox_2"/>
    <property type="match status" value="1"/>
</dbReference>
<evidence type="ECO:0000259" key="7">
    <source>
        <dbReference type="Pfam" id="PF02852"/>
    </source>
</evidence>
<dbReference type="PANTHER" id="PTHR43014:SF4">
    <property type="entry name" value="PYRIDINE NUCLEOTIDE-DISULFIDE OXIDOREDUCTASE RCLA-RELATED"/>
    <property type="match status" value="1"/>
</dbReference>
<feature type="domain" description="Pyridine nucleotide-disulphide oxidoreductase dimerisation" evidence="7">
    <location>
        <begin position="340"/>
        <end position="443"/>
    </location>
</feature>
<dbReference type="InterPro" id="IPR016156">
    <property type="entry name" value="FAD/NAD-linked_Rdtase_dimer_sf"/>
</dbReference>